<feature type="region of interest" description="Disordered" evidence="1">
    <location>
        <begin position="138"/>
        <end position="160"/>
    </location>
</feature>
<gene>
    <name evidence="2" type="ORF">SDC9_21368</name>
</gene>
<accession>A0A644U9C5</accession>
<proteinExistence type="predicted"/>
<evidence type="ECO:0000256" key="1">
    <source>
        <dbReference type="SAM" id="MobiDB-lite"/>
    </source>
</evidence>
<feature type="region of interest" description="Disordered" evidence="1">
    <location>
        <begin position="1"/>
        <end position="44"/>
    </location>
</feature>
<reference evidence="2" key="1">
    <citation type="submission" date="2019-08" db="EMBL/GenBank/DDBJ databases">
        <authorList>
            <person name="Kucharzyk K."/>
            <person name="Murdoch R.W."/>
            <person name="Higgins S."/>
            <person name="Loffler F."/>
        </authorList>
    </citation>
    <scope>NUCLEOTIDE SEQUENCE</scope>
</reference>
<evidence type="ECO:0000313" key="2">
    <source>
        <dbReference type="EMBL" id="MPL75544.1"/>
    </source>
</evidence>
<organism evidence="2">
    <name type="scientific">bioreactor metagenome</name>
    <dbReference type="NCBI Taxonomy" id="1076179"/>
    <lineage>
        <taxon>unclassified sequences</taxon>
        <taxon>metagenomes</taxon>
        <taxon>ecological metagenomes</taxon>
    </lineage>
</organism>
<dbReference type="EMBL" id="VSSQ01000089">
    <property type="protein sequence ID" value="MPL75544.1"/>
    <property type="molecule type" value="Genomic_DNA"/>
</dbReference>
<dbReference type="AlphaFoldDB" id="A0A644U9C5"/>
<sequence>MKDDEIALGQIARQRQFPRQPVDRIAGRTEDGAADRRASTAHALGRDHLDAVNVADQRQLGQPAIDPVVQEHMRAVAQRLHPGDMGEGIADQPAARLAHQHRTIGTEGLGRDPVDECEDRLERRRSRRLTMARETAADIEPRRRHPGHGADPGRGADIGVPGHRIGALRARMEGERGDEPCLGCPLQQFGRGLGRRAELGAEMIGRARDRQLEAHRDLGALGRHHLDQLLELGNGIDRPGLHPGLHRMGDLGPRAHRVVVMQRRPRGETAHEVDLERRGNIEAAHAGGHEVLDHHLVGVRLDGIGHDTRKAADEAPRARLQRGGREHQHRVLGLLVTDDFGRRRPDRLRQSHRLLPRQQNCSHLLPRLHGSGDAYSVSTNQARCV</sequence>
<comment type="caution">
    <text evidence="2">The sequence shown here is derived from an EMBL/GenBank/DDBJ whole genome shotgun (WGS) entry which is preliminary data.</text>
</comment>
<feature type="compositionally biased region" description="Basic and acidic residues" evidence="1">
    <location>
        <begin position="21"/>
        <end position="44"/>
    </location>
</feature>
<name>A0A644U9C5_9ZZZZ</name>
<protein>
    <submittedName>
        <fullName evidence="2">Uncharacterized protein</fullName>
    </submittedName>
</protein>